<comment type="caution">
    <text evidence="14">The sequence shown here is derived from an EMBL/GenBank/DDBJ whole genome shotgun (WGS) entry which is preliminary data.</text>
</comment>
<dbReference type="Proteomes" id="UP000601990">
    <property type="component" value="Unassembled WGS sequence"/>
</dbReference>
<dbReference type="InterPro" id="IPR034804">
    <property type="entry name" value="SQR/QFR_C/D"/>
</dbReference>
<comment type="subcellular location">
    <subcellularLocation>
        <location evidence="3">Membrane</location>
        <topology evidence="3">Multi-pass membrane protein</topology>
    </subcellularLocation>
</comment>
<evidence type="ECO:0000256" key="11">
    <source>
        <dbReference type="ARBA" id="ARBA00023136"/>
    </source>
</evidence>
<dbReference type="InterPro" id="IPR014314">
    <property type="entry name" value="Succ_DH_cytb556"/>
</dbReference>
<keyword evidence="10" id="KW-0408">Iron</keyword>
<dbReference type="PANTHER" id="PTHR10978">
    <property type="entry name" value="SUCCINATE DEHYDROGENASE CYTOCHROME B560 SUBUNIT"/>
    <property type="match status" value="1"/>
</dbReference>
<comment type="cofactor">
    <cofactor evidence="1">
        <name>heme</name>
        <dbReference type="ChEBI" id="CHEBI:30413"/>
    </cofactor>
</comment>
<dbReference type="PROSITE" id="PS01001">
    <property type="entry name" value="SDH_CYT_2"/>
    <property type="match status" value="1"/>
</dbReference>
<sequence>MRAPPGSAPKFLNLSQIRFPIGAIASIGHRISGVLLLVALPLLALALDRSLRSEAEFEALRDLVSAPARALLLVVVVWAASHHVLAGLRHLLMDAGIGSRLDQARTSAWAAIIAAAVIALAVAIRWLS</sequence>
<dbReference type="EMBL" id="WTVH01000033">
    <property type="protein sequence ID" value="NMF94627.1"/>
    <property type="molecule type" value="Genomic_DNA"/>
</dbReference>
<evidence type="ECO:0000256" key="5">
    <source>
        <dbReference type="ARBA" id="ARBA00020076"/>
    </source>
</evidence>
<evidence type="ECO:0000313" key="14">
    <source>
        <dbReference type="EMBL" id="NMF94627.1"/>
    </source>
</evidence>
<evidence type="ECO:0000256" key="12">
    <source>
        <dbReference type="ARBA" id="ARBA00025912"/>
    </source>
</evidence>
<dbReference type="Pfam" id="PF01127">
    <property type="entry name" value="Sdh_cyt"/>
    <property type="match status" value="1"/>
</dbReference>
<dbReference type="PIRSF" id="PIRSF000178">
    <property type="entry name" value="SDH_cyt_b560"/>
    <property type="match status" value="1"/>
</dbReference>
<feature type="transmembrane region" description="Helical" evidence="13">
    <location>
        <begin position="108"/>
        <end position="127"/>
    </location>
</feature>
<feature type="transmembrane region" description="Helical" evidence="13">
    <location>
        <begin position="68"/>
        <end position="88"/>
    </location>
</feature>
<keyword evidence="8" id="KW-0479">Metal-binding</keyword>
<evidence type="ECO:0000256" key="2">
    <source>
        <dbReference type="ARBA" id="ARBA00004050"/>
    </source>
</evidence>
<keyword evidence="11 13" id="KW-0472">Membrane</keyword>
<dbReference type="CDD" id="cd03499">
    <property type="entry name" value="SQR_TypeC_SdhC"/>
    <property type="match status" value="1"/>
</dbReference>
<keyword evidence="15" id="KW-1185">Reference proteome</keyword>
<protein>
    <recommendedName>
        <fullName evidence="5">Succinate dehydrogenase cytochrome b556 subunit</fullName>
    </recommendedName>
</protein>
<dbReference type="SUPFAM" id="SSF81343">
    <property type="entry name" value="Fumarate reductase respiratory complex transmembrane subunits"/>
    <property type="match status" value="1"/>
</dbReference>
<reference evidence="14" key="1">
    <citation type="submission" date="2019-12" db="EMBL/GenBank/DDBJ databases">
        <title>Comparative genomics gives insights into the taxonomy of the Azoarcus-Aromatoleum group and reveals separate origins of nif in the plant-associated Azoarcus and non-plant-associated Aromatoleum sub-groups.</title>
        <authorList>
            <person name="Lafos M."/>
            <person name="Maluk M."/>
            <person name="Batista M."/>
            <person name="Junghare M."/>
            <person name="Carmona M."/>
            <person name="Faoro H."/>
            <person name="Cruz L.M."/>
            <person name="Battistoni F."/>
            <person name="De Souza E."/>
            <person name="Pedrosa F."/>
            <person name="Chen W.-M."/>
            <person name="Poole P.S."/>
            <person name="Dixon R.A."/>
            <person name="James E.K."/>
        </authorList>
    </citation>
    <scope>NUCLEOTIDE SEQUENCE</scope>
    <source>
        <strain evidence="14">U120</strain>
    </source>
</reference>
<proteinExistence type="inferred from homology"/>
<evidence type="ECO:0000256" key="9">
    <source>
        <dbReference type="ARBA" id="ARBA00022989"/>
    </source>
</evidence>
<feature type="transmembrane region" description="Helical" evidence="13">
    <location>
        <begin position="20"/>
        <end position="47"/>
    </location>
</feature>
<dbReference type="Gene3D" id="1.20.1300.10">
    <property type="entry name" value="Fumarate reductase/succinate dehydrogenase, transmembrane subunit"/>
    <property type="match status" value="1"/>
</dbReference>
<dbReference type="PANTHER" id="PTHR10978:SF5">
    <property type="entry name" value="SUCCINATE DEHYDROGENASE CYTOCHROME B560 SUBUNIT, MITOCHONDRIAL"/>
    <property type="match status" value="1"/>
</dbReference>
<evidence type="ECO:0000256" key="10">
    <source>
        <dbReference type="ARBA" id="ARBA00023004"/>
    </source>
</evidence>
<dbReference type="InterPro" id="IPR000701">
    <property type="entry name" value="SuccDH_FuR_B_TM-su"/>
</dbReference>
<organism evidence="14 15">
    <name type="scientific">Aromatoleum buckelii</name>
    <dbReference type="NCBI Taxonomy" id="200254"/>
    <lineage>
        <taxon>Bacteria</taxon>
        <taxon>Pseudomonadati</taxon>
        <taxon>Pseudomonadota</taxon>
        <taxon>Betaproteobacteria</taxon>
        <taxon>Rhodocyclales</taxon>
        <taxon>Rhodocyclaceae</taxon>
        <taxon>Aromatoleum</taxon>
    </lineage>
</organism>
<dbReference type="InterPro" id="IPR018495">
    <property type="entry name" value="Succ_DH_cyt_bsu_CS"/>
</dbReference>
<keyword evidence="7 13" id="KW-0812">Transmembrane</keyword>
<name>A0ABX1N5W0_9RHOO</name>
<evidence type="ECO:0000256" key="7">
    <source>
        <dbReference type="ARBA" id="ARBA00022692"/>
    </source>
</evidence>
<evidence type="ECO:0000256" key="1">
    <source>
        <dbReference type="ARBA" id="ARBA00001971"/>
    </source>
</evidence>
<evidence type="ECO:0000256" key="8">
    <source>
        <dbReference type="ARBA" id="ARBA00022723"/>
    </source>
</evidence>
<comment type="similarity">
    <text evidence="4">Belongs to the cytochrome b560 family.</text>
</comment>
<keyword evidence="6" id="KW-0349">Heme</keyword>
<dbReference type="RefSeq" id="WP_169199845.1">
    <property type="nucleotide sequence ID" value="NZ_WTVH02000009.1"/>
</dbReference>
<evidence type="ECO:0000256" key="3">
    <source>
        <dbReference type="ARBA" id="ARBA00004141"/>
    </source>
</evidence>
<keyword evidence="9 13" id="KW-1133">Transmembrane helix</keyword>
<accession>A0ABX1N5W0</accession>
<comment type="function">
    <text evidence="2">Membrane-anchoring subunit of succinate dehydrogenase (SDH).</text>
</comment>
<evidence type="ECO:0000256" key="6">
    <source>
        <dbReference type="ARBA" id="ARBA00022617"/>
    </source>
</evidence>
<dbReference type="NCBIfam" id="TIGR02970">
    <property type="entry name" value="succ_dehyd_cytB"/>
    <property type="match status" value="1"/>
</dbReference>
<gene>
    <name evidence="14" type="primary">sdhC</name>
    <name evidence="14" type="ORF">GO608_14960</name>
</gene>
<evidence type="ECO:0000256" key="13">
    <source>
        <dbReference type="SAM" id="Phobius"/>
    </source>
</evidence>
<comment type="subunit">
    <text evidence="12">Part of an enzyme complex containing four subunits: a flavoprotein, an iron-sulfur protein, plus two membrane-anchoring proteins, SdhC and SdhD. The complex can form homotrimers.</text>
</comment>
<evidence type="ECO:0000256" key="4">
    <source>
        <dbReference type="ARBA" id="ARBA00007244"/>
    </source>
</evidence>
<evidence type="ECO:0000313" key="15">
    <source>
        <dbReference type="Proteomes" id="UP000601990"/>
    </source>
</evidence>